<comment type="caution">
    <text evidence="9">The sequence shown here is derived from an EMBL/GenBank/DDBJ whole genome shotgun (WGS) entry which is preliminary data.</text>
</comment>
<accession>A0A6L2PIG8</accession>
<feature type="compositionally biased region" description="Basic and acidic residues" evidence="6">
    <location>
        <begin position="1"/>
        <end position="15"/>
    </location>
</feature>
<feature type="transmembrane region" description="Helical" evidence="7">
    <location>
        <begin position="122"/>
        <end position="140"/>
    </location>
</feature>
<feature type="transmembrane region" description="Helical" evidence="7">
    <location>
        <begin position="639"/>
        <end position="663"/>
    </location>
</feature>
<evidence type="ECO:0000313" key="10">
    <source>
        <dbReference type="Proteomes" id="UP000502823"/>
    </source>
</evidence>
<dbReference type="GO" id="GO:0016020">
    <property type="term" value="C:membrane"/>
    <property type="evidence" value="ECO:0007669"/>
    <property type="project" value="UniProtKB-SubCell"/>
</dbReference>
<keyword evidence="5 7" id="KW-0472">Membrane</keyword>
<keyword evidence="4 7" id="KW-1133">Transmembrane helix</keyword>
<dbReference type="PANTHER" id="PTHR43568:SF1">
    <property type="entry name" value="P PROTEIN"/>
    <property type="match status" value="1"/>
</dbReference>
<dbReference type="CDD" id="cd01116">
    <property type="entry name" value="P_permease"/>
    <property type="match status" value="1"/>
</dbReference>
<protein>
    <recommendedName>
        <fullName evidence="8">Citrate transporter-like domain-containing protein</fullName>
    </recommendedName>
</protein>
<feature type="domain" description="Citrate transporter-like" evidence="8">
    <location>
        <begin position="308"/>
        <end position="735"/>
    </location>
</feature>
<feature type="transmembrane region" description="Helical" evidence="7">
    <location>
        <begin position="683"/>
        <end position="701"/>
    </location>
</feature>
<feature type="transmembrane region" description="Helical" evidence="7">
    <location>
        <begin position="388"/>
        <end position="406"/>
    </location>
</feature>
<dbReference type="InterPro" id="IPR004680">
    <property type="entry name" value="Cit_transptr-like_dom"/>
</dbReference>
<feature type="transmembrane region" description="Helical" evidence="7">
    <location>
        <begin position="356"/>
        <end position="381"/>
    </location>
</feature>
<feature type="transmembrane region" description="Helical" evidence="7">
    <location>
        <begin position="585"/>
        <end position="602"/>
    </location>
</feature>
<proteinExistence type="predicted"/>
<reference evidence="10" key="1">
    <citation type="submission" date="2020-01" db="EMBL/GenBank/DDBJ databases">
        <title>Draft genome sequence of the Termite Coptotermes fromosanus.</title>
        <authorList>
            <person name="Itakura S."/>
            <person name="Yosikawa Y."/>
            <person name="Umezawa K."/>
        </authorList>
    </citation>
    <scope>NUCLEOTIDE SEQUENCE [LARGE SCALE GENOMIC DNA]</scope>
</reference>
<evidence type="ECO:0000313" key="9">
    <source>
        <dbReference type="EMBL" id="GFG32371.1"/>
    </source>
</evidence>
<keyword evidence="3 7" id="KW-0812">Transmembrane</keyword>
<evidence type="ECO:0000256" key="1">
    <source>
        <dbReference type="ARBA" id="ARBA00004141"/>
    </source>
</evidence>
<evidence type="ECO:0000256" key="4">
    <source>
        <dbReference type="ARBA" id="ARBA00022989"/>
    </source>
</evidence>
<evidence type="ECO:0000256" key="5">
    <source>
        <dbReference type="ARBA" id="ARBA00023136"/>
    </source>
</evidence>
<dbReference type="PANTHER" id="PTHR43568">
    <property type="entry name" value="P PROTEIN"/>
    <property type="match status" value="1"/>
</dbReference>
<name>A0A6L2PIG8_COPFO</name>
<evidence type="ECO:0000256" key="7">
    <source>
        <dbReference type="SAM" id="Phobius"/>
    </source>
</evidence>
<dbReference type="GO" id="GO:0055085">
    <property type="term" value="P:transmembrane transport"/>
    <property type="evidence" value="ECO:0007669"/>
    <property type="project" value="InterPro"/>
</dbReference>
<sequence>MDKANGGNEYKHRPLQEVPSCSVPSPARPTHLSYHHLINARLKSASNSSIKHEKFVKKILPWSKKKHGLKEARPSASSMRNCIRKHEINDQIMEEDDDDDAVDPSQDMSTAGVRKLKPWVRFTKLFVLCLIWIMFTAVLITKSEKESKMHQISIPEAEIRSYWLREHPTNRKLELALRGAFLPPYYANMSKNYLSVWVQLVEVAPGFKPVANLTAFNSDNIIFVMDISETWQIPIVSKELLDFVPDVVSKNVFTLQDFDVGLIPRSILRIEMKTNMNASFATAISFDASPIDTDSGVVYAAMVLLGLYVLIVLEVIHRTLAAMMASTMSVAILAAMNERPTMAELISWIDVETLLLLFSMMVLVAILSETGIFDYLAVYAYKITNGRVWPLVNTLCLITAALSTLLDNVTTVLLMTPVTIRLCEVMELNPVPVLMAMVIYSNIGGSITPVGDPPNVIIASNQHVINAGVDFCMFTLHMGVGIVIVMSVTYMYMRFMFRNINTLRFTEPQDVRELRHEIAVWQRAAASLSSYSQDEDTVRISLQKKVRRLVQELKRKLVTGSVAVDTYKANLEELRARYPIRNKALLAKSGVSLLFVIALFFLHSVPNLNLSLGWTALHGALLLLLLADDEEMEGVLARVEWGTLLFFASLFVLMEALSRLGLINWIGRQTEAVVLAVNEESRLAVAILLILWVSALASAFVDNIPLTTMMTRIVVNLNQELDLPLQPLVWALAFGACLGGNGTLIGASANVVCAGVAEQHGYRFTFMQFFRPGIEPKAHLDDVSRHGDQDETKNCTVQDGCHVLPLWGVDVQSRQQDCHNTGHNLHPSKSRPYGNRVENCLKRVANFYAARQYGFKRI</sequence>
<gene>
    <name evidence="9" type="ORF">Cfor_04351</name>
</gene>
<dbReference type="FunCoup" id="A0A6L2PIG8">
    <property type="interactions" value="2"/>
</dbReference>
<organism evidence="9 10">
    <name type="scientific">Coptotermes formosanus</name>
    <name type="common">Formosan subterranean termite</name>
    <dbReference type="NCBI Taxonomy" id="36987"/>
    <lineage>
        <taxon>Eukaryota</taxon>
        <taxon>Metazoa</taxon>
        <taxon>Ecdysozoa</taxon>
        <taxon>Arthropoda</taxon>
        <taxon>Hexapoda</taxon>
        <taxon>Insecta</taxon>
        <taxon>Pterygota</taxon>
        <taxon>Neoptera</taxon>
        <taxon>Polyneoptera</taxon>
        <taxon>Dictyoptera</taxon>
        <taxon>Blattodea</taxon>
        <taxon>Blattoidea</taxon>
        <taxon>Termitoidae</taxon>
        <taxon>Rhinotermitidae</taxon>
        <taxon>Coptotermes</taxon>
    </lineage>
</organism>
<feature type="transmembrane region" description="Helical" evidence="7">
    <location>
        <begin position="474"/>
        <end position="493"/>
    </location>
</feature>
<evidence type="ECO:0000256" key="6">
    <source>
        <dbReference type="SAM" id="MobiDB-lite"/>
    </source>
</evidence>
<feature type="region of interest" description="Disordered" evidence="6">
    <location>
        <begin position="1"/>
        <end position="26"/>
    </location>
</feature>
<keyword evidence="10" id="KW-1185">Reference proteome</keyword>
<comment type="subcellular location">
    <subcellularLocation>
        <location evidence="1">Membrane</location>
        <topology evidence="1">Multi-pass membrane protein</topology>
    </subcellularLocation>
</comment>
<dbReference type="EMBL" id="BLKM01000363">
    <property type="protein sequence ID" value="GFG32371.1"/>
    <property type="molecule type" value="Genomic_DNA"/>
</dbReference>
<feature type="transmembrane region" description="Helical" evidence="7">
    <location>
        <begin position="296"/>
        <end position="313"/>
    </location>
</feature>
<dbReference type="Proteomes" id="UP000502823">
    <property type="component" value="Unassembled WGS sequence"/>
</dbReference>
<dbReference type="InterPro" id="IPR051475">
    <property type="entry name" value="Diverse_Ion_Transporter"/>
</dbReference>
<evidence type="ECO:0000259" key="8">
    <source>
        <dbReference type="Pfam" id="PF03600"/>
    </source>
</evidence>
<dbReference type="InParanoid" id="A0A6L2PIG8"/>
<dbReference type="OrthoDB" id="442352at2759"/>
<evidence type="ECO:0000256" key="2">
    <source>
        <dbReference type="ARBA" id="ARBA00022448"/>
    </source>
</evidence>
<keyword evidence="2" id="KW-0813">Transport</keyword>
<dbReference type="AlphaFoldDB" id="A0A6L2PIG8"/>
<dbReference type="Pfam" id="PF03600">
    <property type="entry name" value="CitMHS"/>
    <property type="match status" value="1"/>
</dbReference>
<evidence type="ECO:0000256" key="3">
    <source>
        <dbReference type="ARBA" id="ARBA00022692"/>
    </source>
</evidence>